<dbReference type="Proteomes" id="UP000027822">
    <property type="component" value="Unassembled WGS sequence"/>
</dbReference>
<gene>
    <name evidence="1" type="ORF">BAMA_14420</name>
</gene>
<dbReference type="AlphaFoldDB" id="A0A073K215"/>
<organism evidence="1 2">
    <name type="scientific">Bacillus manliponensis</name>
    <dbReference type="NCBI Taxonomy" id="574376"/>
    <lineage>
        <taxon>Bacteria</taxon>
        <taxon>Bacillati</taxon>
        <taxon>Bacillota</taxon>
        <taxon>Bacilli</taxon>
        <taxon>Bacillales</taxon>
        <taxon>Bacillaceae</taxon>
        <taxon>Bacillus</taxon>
        <taxon>Bacillus cereus group</taxon>
    </lineage>
</organism>
<keyword evidence="2" id="KW-1185">Reference proteome</keyword>
<dbReference type="eggNOG" id="COG3403">
    <property type="taxonomic scope" value="Bacteria"/>
</dbReference>
<sequence>MKQSYLLDNTDMKIREDIPSWVGEEFHTFSSVVLDKEFPCYFGLTALKKNELRYSFLAHNDWEHLPETMLAFLRLMEEDTSVRRGFFLFVEPEKEICSLEYYRAYFWRILQYLHEKDERPWPNHIPENPDHHLWEFSFGGEAMFAFANAPAYKQRRTRNLGDSMVVGFQPRIIFDGLEGDRPKGAYSRQMVRERVEKWDQLPKHPNISHYGDPNHREWKQYFIGDDCEPSAGKCPFYHKIEK</sequence>
<reference evidence="1 2" key="1">
    <citation type="submission" date="2014-06" db="EMBL/GenBank/DDBJ databases">
        <title>Draft genome sequence of Bacillus manliponensis JCM 15802 (MCCC 1A00708).</title>
        <authorList>
            <person name="Lai Q."/>
            <person name="Liu Y."/>
            <person name="Shao Z."/>
        </authorList>
    </citation>
    <scope>NUCLEOTIDE SEQUENCE [LARGE SCALE GENOMIC DNA]</scope>
    <source>
        <strain evidence="1 2">JCM 15802</strain>
    </source>
</reference>
<evidence type="ECO:0000313" key="1">
    <source>
        <dbReference type="EMBL" id="KEK20601.1"/>
    </source>
</evidence>
<evidence type="ECO:0000313" key="2">
    <source>
        <dbReference type="Proteomes" id="UP000027822"/>
    </source>
</evidence>
<dbReference type="EMBL" id="JOTN01000003">
    <property type="protein sequence ID" value="KEK20601.1"/>
    <property type="molecule type" value="Genomic_DNA"/>
</dbReference>
<dbReference type="STRING" id="574376.BAMA_14420"/>
<dbReference type="Pfam" id="PF08892">
    <property type="entry name" value="YqcI_YcgG"/>
    <property type="match status" value="1"/>
</dbReference>
<dbReference type="PANTHER" id="PTHR40045:SF1">
    <property type="entry name" value="YQCI_YCGG FAMILY PROTEIN"/>
    <property type="match status" value="1"/>
</dbReference>
<dbReference type="InterPro" id="IPR014988">
    <property type="entry name" value="Uncharacterised_YqcI/YcgG"/>
</dbReference>
<dbReference type="RefSeq" id="WP_034636811.1">
    <property type="nucleotide sequence ID" value="NZ_CBCSJC010000004.1"/>
</dbReference>
<comment type="caution">
    <text evidence="1">The sequence shown here is derived from an EMBL/GenBank/DDBJ whole genome shotgun (WGS) entry which is preliminary data.</text>
</comment>
<proteinExistence type="predicted"/>
<dbReference type="PANTHER" id="PTHR40045">
    <property type="entry name" value="YCGG FAMILY PROTEIN"/>
    <property type="match status" value="1"/>
</dbReference>
<protein>
    <submittedName>
        <fullName evidence="1">YqcI/YcgG family protein</fullName>
    </submittedName>
</protein>
<accession>A0A073K215</accession>
<dbReference type="OrthoDB" id="112290at2"/>
<name>A0A073K215_9BACI</name>